<dbReference type="EMBL" id="JAPVEA010000002">
    <property type="protein sequence ID" value="KAJ5461164.1"/>
    <property type="molecule type" value="Genomic_DNA"/>
</dbReference>
<dbReference type="GeneID" id="81596342"/>
<evidence type="ECO:0000313" key="3">
    <source>
        <dbReference type="Proteomes" id="UP001213681"/>
    </source>
</evidence>
<name>A0AAD6CE09_9EURO</name>
<reference evidence="2" key="2">
    <citation type="journal article" date="2023" name="IMA Fungus">
        <title>Comparative genomic study of the Penicillium genus elucidates a diverse pangenome and 15 lateral gene transfer events.</title>
        <authorList>
            <person name="Petersen C."/>
            <person name="Sorensen T."/>
            <person name="Nielsen M.R."/>
            <person name="Sondergaard T.E."/>
            <person name="Sorensen J.L."/>
            <person name="Fitzpatrick D.A."/>
            <person name="Frisvad J.C."/>
            <person name="Nielsen K.L."/>
        </authorList>
    </citation>
    <scope>NUCLEOTIDE SEQUENCE</scope>
    <source>
        <strain evidence="2">IBT 16125</strain>
    </source>
</reference>
<keyword evidence="1" id="KW-0812">Transmembrane</keyword>
<evidence type="ECO:0000313" key="2">
    <source>
        <dbReference type="EMBL" id="KAJ5461164.1"/>
    </source>
</evidence>
<dbReference type="Proteomes" id="UP001213681">
    <property type="component" value="Unassembled WGS sequence"/>
</dbReference>
<keyword evidence="1" id="KW-1133">Transmembrane helix</keyword>
<comment type="caution">
    <text evidence="2">The sequence shown here is derived from an EMBL/GenBank/DDBJ whole genome shotgun (WGS) entry which is preliminary data.</text>
</comment>
<dbReference type="AlphaFoldDB" id="A0AAD6CE09"/>
<gene>
    <name evidence="2" type="ORF">N7458_002716</name>
</gene>
<reference evidence="2" key="1">
    <citation type="submission" date="2022-12" db="EMBL/GenBank/DDBJ databases">
        <authorList>
            <person name="Petersen C."/>
        </authorList>
    </citation>
    <scope>NUCLEOTIDE SEQUENCE</scope>
    <source>
        <strain evidence="2">IBT 16125</strain>
    </source>
</reference>
<evidence type="ECO:0000256" key="1">
    <source>
        <dbReference type="SAM" id="Phobius"/>
    </source>
</evidence>
<proteinExistence type="predicted"/>
<feature type="transmembrane region" description="Helical" evidence="1">
    <location>
        <begin position="12"/>
        <end position="35"/>
    </location>
</feature>
<dbReference type="RefSeq" id="XP_056770206.1">
    <property type="nucleotide sequence ID" value="XM_056906099.1"/>
</dbReference>
<keyword evidence="3" id="KW-1185">Reference proteome</keyword>
<sequence>MSSMRDAIDTFLSAISFLIESIYGVAIGLPAYFIINPILHLLALPYTLKYFSSNWSLLSFETQPAELYLHHFERLHPELIEHVRAAYAARTNKRPPRKLKFWPRETSQIILPLVVAIREWKFSCAAGLFALLEDCGWDRTLLWTFLRNQVENAGLVSAEEKMAFARVMDVACSNRFKGIRPAWVRSLQLLRNWMGETDRSSKKQRVKIEKLKEKFDPLGVPVIAVSGDRIDWLLQRNVVLILDQTIRDASYKMKYFQPIWINVTNSQDPEKVSKSYWQQVSLDR</sequence>
<keyword evidence="1" id="KW-0472">Membrane</keyword>
<accession>A0AAD6CE09</accession>
<protein>
    <submittedName>
        <fullName evidence="2">Uncharacterized protein</fullName>
    </submittedName>
</protein>
<organism evidence="2 3">
    <name type="scientific">Penicillium daleae</name>
    <dbReference type="NCBI Taxonomy" id="63821"/>
    <lineage>
        <taxon>Eukaryota</taxon>
        <taxon>Fungi</taxon>
        <taxon>Dikarya</taxon>
        <taxon>Ascomycota</taxon>
        <taxon>Pezizomycotina</taxon>
        <taxon>Eurotiomycetes</taxon>
        <taxon>Eurotiomycetidae</taxon>
        <taxon>Eurotiales</taxon>
        <taxon>Aspergillaceae</taxon>
        <taxon>Penicillium</taxon>
    </lineage>
</organism>